<accession>A0A9Q0FRL0</accession>
<keyword evidence="3" id="KW-1185">Reference proteome</keyword>
<feature type="region of interest" description="Disordered" evidence="1">
    <location>
        <begin position="1"/>
        <end position="20"/>
    </location>
</feature>
<gene>
    <name evidence="2" type="ORF">Tsubulata_021305</name>
</gene>
<evidence type="ECO:0000256" key="1">
    <source>
        <dbReference type="SAM" id="MobiDB-lite"/>
    </source>
</evidence>
<sequence length="874" mass="96061">MGKAGRDEKVEELEAMSRGPGSDVRKTLYTVCMGDGGAPLVYCCSVSLNDGVVIGQDGSDLAAVPLRRQRVSSAIPSVSLNVIGENGSDLALARQRLRRVSSALPRAPRLDYYTVPDGSSSSPAAASTTVLLRLVGQNHENNIVTGVILHREPEQLPPPPPPRRCSLLFGAFGSVYALAMPASDDVDSAPPSLYIDSAAGGWGESIPLPFETRCCTAAEPPTVGYAEIEPHHLILFCVSHHKLHEFHIFHVPSKSWEKPLAVVHPSYKPDPKLDDPYTRHPPHRPERCCSTIPFIQRAAFVSGSGSGVICGLHSSGSSLVIYGFSPICTTNINYRLQLLLHSSLETLNPHLPVSTFGQPFPSLFPVAPLSGPPSLEITCLGDDILSLVGTSYELSSPDKFVPIYFTTFRLENKQPLPRIMPLDSTFRLGGGGGGGRDLSHLRVLCTYPSSDVAYWNPYEEEEEAQATATTLLRGQDISDYYYSKLDAEFFKIFFNRPEKSGYSLCLYSRFKDRLEERALTDDIDGNVKRFLQFMSSDAVDPFVLVGPEVSVETPPRINTDLYLVATFPRCSLVYKLSILDGKIFDDGRKISPHALGPEFCKDASFSFLGAARMGNTLRLFSQHSPSRLVAQYYRIHATDAVVIESRLTPTPGADTPFAAIGYDDSTYYVLSGHKICGPYRDLSEGEPLASAHNSPVVFKKLIWYAVVDEHILISVKDCDSCHRLFAYNVQMNKWTTALAENQVAEWPEFFGLTGKAEYIDGKIYVYSGKLGCVFQFGVTKSGDSLHLRLMKQLDLTTVIPLCPRDGLSFSGSMTYLGNMTFCAIFSDRRVADFQYASVTIFAIVGDDVKLLHSKVCVLDTLCFGMAEVHYCCSL</sequence>
<protein>
    <submittedName>
        <fullName evidence="2">Uncharacterized protein</fullName>
    </submittedName>
</protein>
<dbReference type="EMBL" id="JAKUCV010004435">
    <property type="protein sequence ID" value="KAJ4835370.1"/>
    <property type="molecule type" value="Genomic_DNA"/>
</dbReference>
<organism evidence="2 3">
    <name type="scientific">Turnera subulata</name>
    <dbReference type="NCBI Taxonomy" id="218843"/>
    <lineage>
        <taxon>Eukaryota</taxon>
        <taxon>Viridiplantae</taxon>
        <taxon>Streptophyta</taxon>
        <taxon>Embryophyta</taxon>
        <taxon>Tracheophyta</taxon>
        <taxon>Spermatophyta</taxon>
        <taxon>Magnoliopsida</taxon>
        <taxon>eudicotyledons</taxon>
        <taxon>Gunneridae</taxon>
        <taxon>Pentapetalae</taxon>
        <taxon>rosids</taxon>
        <taxon>fabids</taxon>
        <taxon>Malpighiales</taxon>
        <taxon>Passifloraceae</taxon>
        <taxon>Turnera</taxon>
    </lineage>
</organism>
<dbReference type="AlphaFoldDB" id="A0A9Q0FRL0"/>
<evidence type="ECO:0000313" key="3">
    <source>
        <dbReference type="Proteomes" id="UP001141552"/>
    </source>
</evidence>
<dbReference type="Proteomes" id="UP001141552">
    <property type="component" value="Unassembled WGS sequence"/>
</dbReference>
<reference evidence="2" key="2">
    <citation type="journal article" date="2023" name="Plants (Basel)">
        <title>Annotation of the Turnera subulata (Passifloraceae) Draft Genome Reveals the S-Locus Evolved after the Divergence of Turneroideae from Passifloroideae in a Stepwise Manner.</title>
        <authorList>
            <person name="Henning P.M."/>
            <person name="Roalson E.H."/>
            <person name="Mir W."/>
            <person name="McCubbin A.G."/>
            <person name="Shore J.S."/>
        </authorList>
    </citation>
    <scope>NUCLEOTIDE SEQUENCE</scope>
    <source>
        <strain evidence="2">F60SS</strain>
    </source>
</reference>
<name>A0A9Q0FRL0_9ROSI</name>
<reference evidence="2" key="1">
    <citation type="submission" date="2022-02" db="EMBL/GenBank/DDBJ databases">
        <authorList>
            <person name="Henning P.M."/>
            <person name="McCubbin A.G."/>
            <person name="Shore J.S."/>
        </authorList>
    </citation>
    <scope>NUCLEOTIDE SEQUENCE</scope>
    <source>
        <strain evidence="2">F60SS</strain>
        <tissue evidence="2">Leaves</tissue>
    </source>
</reference>
<comment type="caution">
    <text evidence="2">The sequence shown here is derived from an EMBL/GenBank/DDBJ whole genome shotgun (WGS) entry which is preliminary data.</text>
</comment>
<proteinExistence type="predicted"/>
<evidence type="ECO:0000313" key="2">
    <source>
        <dbReference type="EMBL" id="KAJ4835370.1"/>
    </source>
</evidence>